<protein>
    <submittedName>
        <fullName evidence="2">Scavenger receptor class F member 2</fullName>
    </submittedName>
</protein>
<accession>A0AAD8C424</accession>
<evidence type="ECO:0000256" key="1">
    <source>
        <dbReference type="SAM" id="Phobius"/>
    </source>
</evidence>
<keyword evidence="2" id="KW-0675">Receptor</keyword>
<keyword evidence="1" id="KW-0472">Membrane</keyword>
<evidence type="ECO:0000313" key="3">
    <source>
        <dbReference type="Proteomes" id="UP001233172"/>
    </source>
</evidence>
<comment type="caution">
    <text evidence="2">The sequence shown here is derived from an EMBL/GenBank/DDBJ whole genome shotgun (WGS) entry which is preliminary data.</text>
</comment>
<keyword evidence="1" id="KW-1133">Transmembrane helix</keyword>
<keyword evidence="3" id="KW-1185">Reference proteome</keyword>
<organism evidence="2 3">
    <name type="scientific">Biomphalaria pfeifferi</name>
    <name type="common">Bloodfluke planorb</name>
    <name type="synonym">Freshwater snail</name>
    <dbReference type="NCBI Taxonomy" id="112525"/>
    <lineage>
        <taxon>Eukaryota</taxon>
        <taxon>Metazoa</taxon>
        <taxon>Spiralia</taxon>
        <taxon>Lophotrochozoa</taxon>
        <taxon>Mollusca</taxon>
        <taxon>Gastropoda</taxon>
        <taxon>Heterobranchia</taxon>
        <taxon>Euthyneura</taxon>
        <taxon>Panpulmonata</taxon>
        <taxon>Hygrophila</taxon>
        <taxon>Lymnaeoidea</taxon>
        <taxon>Planorbidae</taxon>
        <taxon>Biomphalaria</taxon>
    </lineage>
</organism>
<dbReference type="EMBL" id="JASAOG010000015">
    <property type="protein sequence ID" value="KAK0065064.1"/>
    <property type="molecule type" value="Genomic_DNA"/>
</dbReference>
<feature type="non-terminal residue" evidence="2">
    <location>
        <position position="192"/>
    </location>
</feature>
<dbReference type="Gene3D" id="2.170.300.10">
    <property type="entry name" value="Tie2 ligand-binding domain superfamily"/>
    <property type="match status" value="1"/>
</dbReference>
<reference evidence="2" key="1">
    <citation type="journal article" date="2023" name="PLoS Negl. Trop. Dis.">
        <title>A genome sequence for Biomphalaria pfeifferi, the major vector snail for the human-infecting parasite Schistosoma mansoni.</title>
        <authorList>
            <person name="Bu L."/>
            <person name="Lu L."/>
            <person name="Laidemitt M.R."/>
            <person name="Zhang S.M."/>
            <person name="Mutuku M."/>
            <person name="Mkoji G."/>
            <person name="Steinauer M."/>
            <person name="Loker E.S."/>
        </authorList>
    </citation>
    <scope>NUCLEOTIDE SEQUENCE</scope>
    <source>
        <strain evidence="2">KasaAsao</strain>
    </source>
</reference>
<proteinExistence type="predicted"/>
<sequence>CLNTTYGINCFKKCPVNCLNMTCHHITHSCLQGCNGYRDFPNCTQKCPNTMYGPNCLQKCNQKCYLEECHYQTGECTLGCNSYSDPPECGTMCVNGSHGLNCICHEFCEKCNTSSSKCFRCKIGFLRDSTHNQCLEVKAEWHSYASSDSPDQRLFVPLVIFLFAVLETLIALLLLIQRRRRGLNKDSEQSET</sequence>
<name>A0AAD8C424_BIOPF</name>
<gene>
    <name evidence="2" type="ORF">Bpfe_005622</name>
</gene>
<evidence type="ECO:0000313" key="2">
    <source>
        <dbReference type="EMBL" id="KAK0065064.1"/>
    </source>
</evidence>
<dbReference type="Proteomes" id="UP001233172">
    <property type="component" value="Unassembled WGS sequence"/>
</dbReference>
<feature type="transmembrane region" description="Helical" evidence="1">
    <location>
        <begin position="154"/>
        <end position="176"/>
    </location>
</feature>
<keyword evidence="1" id="KW-0812">Transmembrane</keyword>
<reference evidence="2" key="2">
    <citation type="submission" date="2023-04" db="EMBL/GenBank/DDBJ databases">
        <authorList>
            <person name="Bu L."/>
            <person name="Lu L."/>
            <person name="Laidemitt M.R."/>
            <person name="Zhang S.M."/>
            <person name="Mutuku M."/>
            <person name="Mkoji G."/>
            <person name="Steinauer M."/>
            <person name="Loker E.S."/>
        </authorList>
    </citation>
    <scope>NUCLEOTIDE SEQUENCE</scope>
    <source>
        <strain evidence="2">KasaAsao</strain>
        <tissue evidence="2">Whole Snail</tissue>
    </source>
</reference>
<dbReference type="AlphaFoldDB" id="A0AAD8C424"/>